<dbReference type="Proteomes" id="UP001153069">
    <property type="component" value="Unassembled WGS sequence"/>
</dbReference>
<keyword evidence="1" id="KW-0175">Coiled coil</keyword>
<comment type="caution">
    <text evidence="3">The sequence shown here is derived from an EMBL/GenBank/DDBJ whole genome shotgun (WGS) entry which is preliminary data.</text>
</comment>
<accession>A0A9N8HMB8</accession>
<evidence type="ECO:0000313" key="3">
    <source>
        <dbReference type="EMBL" id="CAB9517947.1"/>
    </source>
</evidence>
<feature type="compositionally biased region" description="Polar residues" evidence="2">
    <location>
        <begin position="218"/>
        <end position="233"/>
    </location>
</feature>
<feature type="compositionally biased region" description="Basic residues" evidence="2">
    <location>
        <begin position="366"/>
        <end position="378"/>
    </location>
</feature>
<feature type="region of interest" description="Disordered" evidence="2">
    <location>
        <begin position="214"/>
        <end position="244"/>
    </location>
</feature>
<keyword evidence="4" id="KW-1185">Reference proteome</keyword>
<evidence type="ECO:0000256" key="2">
    <source>
        <dbReference type="SAM" id="MobiDB-lite"/>
    </source>
</evidence>
<evidence type="ECO:0000313" key="4">
    <source>
        <dbReference type="Proteomes" id="UP001153069"/>
    </source>
</evidence>
<dbReference type="OrthoDB" id="48490at2759"/>
<dbReference type="EMBL" id="CAICTM010000892">
    <property type="protein sequence ID" value="CAB9517947.1"/>
    <property type="molecule type" value="Genomic_DNA"/>
</dbReference>
<feature type="region of interest" description="Disordered" evidence="2">
    <location>
        <begin position="366"/>
        <end position="389"/>
    </location>
</feature>
<reference evidence="3" key="1">
    <citation type="submission" date="2020-06" db="EMBL/GenBank/DDBJ databases">
        <authorList>
            <consortium name="Plant Systems Biology data submission"/>
        </authorList>
    </citation>
    <scope>NUCLEOTIDE SEQUENCE</scope>
    <source>
        <strain evidence="3">D6</strain>
    </source>
</reference>
<protein>
    <submittedName>
        <fullName evidence="3">Uncharacterized protein</fullName>
    </submittedName>
</protein>
<feature type="compositionally biased region" description="Low complexity" evidence="2">
    <location>
        <begin position="40"/>
        <end position="54"/>
    </location>
</feature>
<dbReference type="AlphaFoldDB" id="A0A9N8HMB8"/>
<name>A0A9N8HMB8_9STRA</name>
<feature type="compositionally biased region" description="Polar residues" evidence="2">
    <location>
        <begin position="62"/>
        <end position="71"/>
    </location>
</feature>
<proteinExistence type="predicted"/>
<feature type="region of interest" description="Disordered" evidence="2">
    <location>
        <begin position="33"/>
        <end position="125"/>
    </location>
</feature>
<feature type="coiled-coil region" evidence="1">
    <location>
        <begin position="249"/>
        <end position="290"/>
    </location>
</feature>
<organism evidence="3 4">
    <name type="scientific">Seminavis robusta</name>
    <dbReference type="NCBI Taxonomy" id="568900"/>
    <lineage>
        <taxon>Eukaryota</taxon>
        <taxon>Sar</taxon>
        <taxon>Stramenopiles</taxon>
        <taxon>Ochrophyta</taxon>
        <taxon>Bacillariophyta</taxon>
        <taxon>Bacillariophyceae</taxon>
        <taxon>Bacillariophycidae</taxon>
        <taxon>Naviculales</taxon>
        <taxon>Naviculaceae</taxon>
        <taxon>Seminavis</taxon>
    </lineage>
</organism>
<evidence type="ECO:0000256" key="1">
    <source>
        <dbReference type="SAM" id="Coils"/>
    </source>
</evidence>
<sequence length="389" mass="42355">MSTTVASPPPHSSPHAHLELLSSTAILKKVMDTKVSEWKQQQLQLQMQSPSTSPKKSEESTVPSATLTPIKSTVPPMMMETTSPKEATAQPLPPRGDPLDGPKVPNLMAEKSSSTQAAPVPPGPTTVSPIFMDGRLAYRYAVPTSYGSLLLAPPPAAQAAPHHMMQHHHPHLLALATNPMAAAHMMAAGSKVLVYGGGPSSAFQKPLVIMKEAAPDARQTSPTTAASGNQQQAAGERETTPATPSTAAYEALIQENLRLQQQMAQKDDLIATLQSKADGLETQIGELRQLPTGKISHIPLEDMIRIMQTYGSEVSNQTLPKRKQPIQKASIVRQFRRWNPEFFRFFVHVNGEWVPRLGKEGELKRRAEKRRAVMKTKRAGSPDSTTSHH</sequence>
<gene>
    <name evidence="3" type="ORF">SEMRO_894_G217130.1</name>
</gene>